<evidence type="ECO:0000256" key="1">
    <source>
        <dbReference type="ARBA" id="ARBA00010515"/>
    </source>
</evidence>
<dbReference type="SUPFAM" id="SSF53474">
    <property type="entry name" value="alpha/beta-Hydrolases"/>
    <property type="match status" value="1"/>
</dbReference>
<dbReference type="PANTHER" id="PTHR48081:SF30">
    <property type="entry name" value="ACETYL-HYDROLASE LIPR-RELATED"/>
    <property type="match status" value="1"/>
</dbReference>
<dbReference type="Proteomes" id="UP000831327">
    <property type="component" value="Chromosome"/>
</dbReference>
<proteinExistence type="inferred from homology"/>
<dbReference type="Gene3D" id="3.40.50.1820">
    <property type="entry name" value="alpha/beta hydrolase"/>
    <property type="match status" value="1"/>
</dbReference>
<evidence type="ECO:0000313" key="5">
    <source>
        <dbReference type="Proteomes" id="UP000831327"/>
    </source>
</evidence>
<dbReference type="GO" id="GO:0016787">
    <property type="term" value="F:hydrolase activity"/>
    <property type="evidence" value="ECO:0007669"/>
    <property type="project" value="UniProtKB-KW"/>
</dbReference>
<organism evidence="4 5">
    <name type="scientific">Roseomonas fluvialis</name>
    <dbReference type="NCBI Taxonomy" id="1750527"/>
    <lineage>
        <taxon>Bacteria</taxon>
        <taxon>Pseudomonadati</taxon>
        <taxon>Pseudomonadota</taxon>
        <taxon>Alphaproteobacteria</taxon>
        <taxon>Acetobacterales</taxon>
        <taxon>Roseomonadaceae</taxon>
        <taxon>Roseomonas</taxon>
    </lineage>
</organism>
<sequence length="299" mass="31038">MAEIDGVRALLTGRPRPVGWSERRARIEEVAAADPPPPGIAFAPTTIAGIPAEWSEAPGVDAARVLLFLHGGGYCSGSIVSHRTMASRAGAAAGMRALALQYRLAPEHPYPAALEDARTAFAALLAEGFRPADIVVGGDSAGGGLTLALMVAQRDAGLPLPGCAWLASPWVDLATTGASMDAKDGVDPLIHRGYLEELSAAYRGGVAADDPRVSPLHADLRGLPPVLVQVGSAETLLDDAVRIAGRLGAADVPVRLEVWPHMIHAWPLWSARLAEGRRALASAGAFLRARGFPEAAATA</sequence>
<feature type="domain" description="Alpha/beta hydrolase fold-3" evidence="3">
    <location>
        <begin position="66"/>
        <end position="266"/>
    </location>
</feature>
<keyword evidence="5" id="KW-1185">Reference proteome</keyword>
<dbReference type="EMBL" id="AP025637">
    <property type="protein sequence ID" value="BDG74696.1"/>
    <property type="molecule type" value="Genomic_DNA"/>
</dbReference>
<accession>A0ABN6PAM8</accession>
<evidence type="ECO:0000259" key="3">
    <source>
        <dbReference type="Pfam" id="PF07859"/>
    </source>
</evidence>
<dbReference type="InterPro" id="IPR013094">
    <property type="entry name" value="AB_hydrolase_3"/>
</dbReference>
<dbReference type="RefSeq" id="WP_244408861.1">
    <property type="nucleotide sequence ID" value="NZ_AP025637.1"/>
</dbReference>
<dbReference type="PANTHER" id="PTHR48081">
    <property type="entry name" value="AB HYDROLASE SUPERFAMILY PROTEIN C4A8.06C"/>
    <property type="match status" value="1"/>
</dbReference>
<name>A0ABN6PAM8_9PROT</name>
<dbReference type="InterPro" id="IPR002168">
    <property type="entry name" value="Lipase_GDXG_HIS_AS"/>
</dbReference>
<evidence type="ECO:0000256" key="2">
    <source>
        <dbReference type="ARBA" id="ARBA00022801"/>
    </source>
</evidence>
<evidence type="ECO:0000313" key="4">
    <source>
        <dbReference type="EMBL" id="BDG74696.1"/>
    </source>
</evidence>
<dbReference type="InterPro" id="IPR029058">
    <property type="entry name" value="AB_hydrolase_fold"/>
</dbReference>
<protein>
    <submittedName>
        <fullName evidence="4">Hydrolase</fullName>
    </submittedName>
</protein>
<keyword evidence="2 4" id="KW-0378">Hydrolase</keyword>
<comment type="similarity">
    <text evidence="1">Belongs to the 'GDXG' lipolytic enzyme family.</text>
</comment>
<reference evidence="4 5" key="1">
    <citation type="journal article" date="2016" name="Microbes Environ.">
        <title>Phylogenetically diverse aerobic anoxygenic phototrophic bacteria isolated from epilithic biofilms in Tama river, Japan.</title>
        <authorList>
            <person name="Hirose S."/>
            <person name="Matsuura K."/>
            <person name="Haruta S."/>
        </authorList>
    </citation>
    <scope>NUCLEOTIDE SEQUENCE [LARGE SCALE GENOMIC DNA]</scope>
    <source>
        <strain evidence="4 5">S08</strain>
    </source>
</reference>
<dbReference type="Pfam" id="PF07859">
    <property type="entry name" value="Abhydrolase_3"/>
    <property type="match status" value="1"/>
</dbReference>
<gene>
    <name evidence="4" type="ORF">Rmf_46250</name>
</gene>
<dbReference type="PROSITE" id="PS01173">
    <property type="entry name" value="LIPASE_GDXG_HIS"/>
    <property type="match status" value="1"/>
</dbReference>
<dbReference type="InterPro" id="IPR050300">
    <property type="entry name" value="GDXG_lipolytic_enzyme"/>
</dbReference>